<sequence>MSDCSSFGLKEGSKQPESLVWSDSFPTPIRKYPFFRDFLSNFLASLRY</sequence>
<keyword evidence="1" id="KW-0496">Mitochondrion</keyword>
<geneLocation type="mitochondrion" evidence="1"/>
<dbReference type="EMBL" id="KY774314">
    <property type="protein sequence ID" value="ART31671.1"/>
    <property type="molecule type" value="Genomic_DNA"/>
</dbReference>
<dbReference type="AlphaFoldDB" id="A0A1Y0B2P7"/>
<proteinExistence type="predicted"/>
<reference evidence="1" key="1">
    <citation type="submission" date="2017-03" db="EMBL/GenBank/DDBJ databases">
        <title>The mitochondrial genome of the carnivorous plant Utricularia reniformis (Lentibulariaceae): structure, comparative analysis and evolutionary landmarks.</title>
        <authorList>
            <person name="Silva S.R."/>
            <person name="Alvarenga D.O."/>
            <person name="Michael T.P."/>
            <person name="Miranda V.F.O."/>
            <person name="Varani A.M."/>
        </authorList>
    </citation>
    <scope>NUCLEOTIDE SEQUENCE</scope>
</reference>
<organism evidence="1">
    <name type="scientific">Utricularia reniformis</name>
    <dbReference type="NCBI Taxonomy" id="192314"/>
    <lineage>
        <taxon>Eukaryota</taxon>
        <taxon>Viridiplantae</taxon>
        <taxon>Streptophyta</taxon>
        <taxon>Embryophyta</taxon>
        <taxon>Tracheophyta</taxon>
        <taxon>Spermatophyta</taxon>
        <taxon>Magnoliopsida</taxon>
        <taxon>eudicotyledons</taxon>
        <taxon>Gunneridae</taxon>
        <taxon>Pentapetalae</taxon>
        <taxon>asterids</taxon>
        <taxon>lamiids</taxon>
        <taxon>Lamiales</taxon>
        <taxon>Lentibulariaceae</taxon>
        <taxon>Utricularia</taxon>
    </lineage>
</organism>
<accession>A0A1Y0B2P7</accession>
<gene>
    <name evidence="1" type="ORF">AEK19_MT1481</name>
</gene>
<protein>
    <submittedName>
        <fullName evidence="1">Uncharacterized protein</fullName>
    </submittedName>
</protein>
<name>A0A1Y0B2P7_9LAMI</name>
<evidence type="ECO:0000313" key="1">
    <source>
        <dbReference type="EMBL" id="ART31671.1"/>
    </source>
</evidence>